<feature type="region of interest" description="Disordered" evidence="1">
    <location>
        <begin position="34"/>
        <end position="69"/>
    </location>
</feature>
<organism evidence="2 3">
    <name type="scientific">Besnoitia besnoiti</name>
    <name type="common">Apicomplexan protozoan</name>
    <dbReference type="NCBI Taxonomy" id="94643"/>
    <lineage>
        <taxon>Eukaryota</taxon>
        <taxon>Sar</taxon>
        <taxon>Alveolata</taxon>
        <taxon>Apicomplexa</taxon>
        <taxon>Conoidasida</taxon>
        <taxon>Coccidia</taxon>
        <taxon>Eucoccidiorida</taxon>
        <taxon>Eimeriorina</taxon>
        <taxon>Sarcocystidae</taxon>
        <taxon>Besnoitia</taxon>
    </lineage>
</organism>
<dbReference type="Proteomes" id="UP000224006">
    <property type="component" value="Chromosome XI"/>
</dbReference>
<feature type="region of interest" description="Disordered" evidence="1">
    <location>
        <begin position="114"/>
        <end position="145"/>
    </location>
</feature>
<feature type="region of interest" description="Disordered" evidence="1">
    <location>
        <begin position="176"/>
        <end position="196"/>
    </location>
</feature>
<feature type="region of interest" description="Disordered" evidence="1">
    <location>
        <begin position="934"/>
        <end position="963"/>
    </location>
</feature>
<feature type="compositionally biased region" description="Low complexity" evidence="1">
    <location>
        <begin position="41"/>
        <end position="57"/>
    </location>
</feature>
<feature type="region of interest" description="Disordered" evidence="1">
    <location>
        <begin position="1101"/>
        <end position="1143"/>
    </location>
</feature>
<sequence length="1317" mass="138698">MESQPPANQALPEPLSGQLQLQLLQRHRELLVAQQLQQTGKQSKPTPQSPQQAAPQPCGEKDKKPVVTPTLPLTMPMALLQPPLQPLTPEQQLQRQQLLQHHLRQRQLQQLLQQASLRSQAASPQDPASRPPQPRAVESLQTEVERQRQQVIPPLQAPSRLVQLQQLQQRLLLQAAAQRQQPQPTMAPAGKAPPLRPPPAVVAAAAAAAAAAVRRGALQLLMMPRQAGILGADSQKVPTSGAPAPDAGAAGLHVSGGLGQKAENAVALNGSGSAAAGATPASEGVPPRVAVPAALGAVAALASSPLCHGVVLSGSVAANSGGSSRPPTDRQPAIGASARQDSDAQPSAAANGGCRAASTEDFANGTNRKASAGGAANAGPSKLKDSDADLSAGLADGGAKQTEPPVAAPGAASGREGNSAVTLGAGGDREDKKGDAPTPPRSSESSVKKHPGSRDTEEEEDGEASGSLEDDVFRYEEDVDAPDALKRRHTLDMPVGWGVRKPVAEATGNGGTFKKIVWVNEIVGGIRRQVYWLERTKEWCVQFFRPSGSDTRVVTKKFLEDGANKFRAVAAAYNLMPWDCSGSDYRRPQGRPLKRRVFTAADFEEGTAWCHYPASLSLHPYPSASGTPYVSAAAAPPSVRSRRRAEAPLLHPRDLDAEASQAGLLSSCSSACVSLQNSPCFAPHDDVSLGRVATRSASSANSGRLTSGLAPASCSSTPLMAAHDLPLRRGSRHNGVSSSAPVTRLMPPSLSPRLSPRLLDTVASVAAATFRPHAGLRKRKRAEDEAIQEEASDSGSAQGDRWYEQDGPADAASHAPRQESARISDVPGEALGDLFLGARYSEGEDDDETSLLRQLILDQADEDPPECIASWSKALLPWPPCASTFSSALIPCSESPRSPSPSSSLLASSLSPLSPRRCNDVKAFPMKSTENDGSCCEIPHTTPRDRAPDALHSTGKSGFGLTSPVDANASDSSRRHMALPPGPSSSLSRLFCHLCCAPERREALGKRAFAKVVEVIFPNAFDQCPLRPARASRHQKRACQTPDVEVNMDVCQRLAKREQTLENYVLISRVLRALAKKESDEFFRNLKHMFQAHAKDCAGDPADFSKNQTGIPWQRSGANNAAHSVPEPDEGSLSAEGAGQSSKDLSALADELQAKPEEVRTGEPRNVLDQAAVSTSESVISEKLGDVSSFLRGAASPALETSASKGRPACKRHAVADTSKNEGKVAPSEQTCEALQAANRLGSDDGGAAVGGQGAAGKGGAVAANETSGGCKENRANEGCRCVRGVRPRGNREPTVTEVLRVLGWILAIDEDQEGVR</sequence>
<dbReference type="EMBL" id="NWUJ01000012">
    <property type="protein sequence ID" value="PFH32184.1"/>
    <property type="molecule type" value="Genomic_DNA"/>
</dbReference>
<feature type="compositionally biased region" description="Low complexity" evidence="1">
    <location>
        <begin position="114"/>
        <end position="125"/>
    </location>
</feature>
<feature type="region of interest" description="Disordered" evidence="1">
    <location>
        <begin position="1252"/>
        <end position="1271"/>
    </location>
</feature>
<dbReference type="OrthoDB" id="333710at2759"/>
<name>A0A2A9M4N9_BESBE</name>
<evidence type="ECO:0000256" key="1">
    <source>
        <dbReference type="SAM" id="MobiDB-lite"/>
    </source>
</evidence>
<gene>
    <name evidence="2" type="ORF">BESB_021250</name>
</gene>
<feature type="compositionally biased region" description="Low complexity" evidence="1">
    <location>
        <begin position="176"/>
        <end position="193"/>
    </location>
</feature>
<evidence type="ECO:0000313" key="2">
    <source>
        <dbReference type="EMBL" id="PFH32184.1"/>
    </source>
</evidence>
<dbReference type="KEGG" id="bbes:BESB_021250"/>
<proteinExistence type="predicted"/>
<evidence type="ECO:0000313" key="3">
    <source>
        <dbReference type="Proteomes" id="UP000224006"/>
    </source>
</evidence>
<feature type="compositionally biased region" description="Low complexity" evidence="1">
    <location>
        <begin position="389"/>
        <end position="400"/>
    </location>
</feature>
<keyword evidence="3" id="KW-1185">Reference proteome</keyword>
<feature type="region of interest" description="Disordered" evidence="1">
    <location>
        <begin position="775"/>
        <end position="826"/>
    </location>
</feature>
<accession>A0A2A9M4N9</accession>
<dbReference type="VEuPathDB" id="ToxoDB:BESB_021250"/>
<comment type="caution">
    <text evidence="2">The sequence shown here is derived from an EMBL/GenBank/DDBJ whole genome shotgun (WGS) entry which is preliminary data.</text>
</comment>
<dbReference type="RefSeq" id="XP_029216193.1">
    <property type="nucleotide sequence ID" value="XM_029360834.1"/>
</dbReference>
<feature type="region of interest" description="Disordered" evidence="1">
    <location>
        <begin position="892"/>
        <end position="911"/>
    </location>
</feature>
<protein>
    <submittedName>
        <fullName evidence="2">Uncharacterized protein</fullName>
    </submittedName>
</protein>
<feature type="compositionally biased region" description="Low complexity" evidence="1">
    <location>
        <begin position="370"/>
        <end position="379"/>
    </location>
</feature>
<dbReference type="GeneID" id="40307186"/>
<feature type="region of interest" description="Disordered" evidence="1">
    <location>
        <begin position="317"/>
        <end position="474"/>
    </location>
</feature>
<feature type="compositionally biased region" description="Low complexity" evidence="1">
    <location>
        <begin position="895"/>
        <end position="911"/>
    </location>
</feature>
<reference evidence="2 3" key="1">
    <citation type="submission" date="2017-09" db="EMBL/GenBank/DDBJ databases">
        <title>Genome sequencing of Besnoitia besnoiti strain Bb-Ger1.</title>
        <authorList>
            <person name="Schares G."/>
            <person name="Venepally P."/>
            <person name="Lorenzi H.A."/>
        </authorList>
    </citation>
    <scope>NUCLEOTIDE SEQUENCE [LARGE SCALE GENOMIC DNA]</scope>
    <source>
        <strain evidence="2 3">Bb-Ger1</strain>
    </source>
</reference>
<feature type="region of interest" description="Disordered" evidence="1">
    <location>
        <begin position="728"/>
        <end position="749"/>
    </location>
</feature>
<feature type="compositionally biased region" description="Polar residues" evidence="1">
    <location>
        <begin position="1105"/>
        <end position="1122"/>
    </location>
</feature>